<comment type="caution">
    <text evidence="1">The sequence shown here is derived from an EMBL/GenBank/DDBJ whole genome shotgun (WGS) entry which is preliminary data.</text>
</comment>
<protein>
    <submittedName>
        <fullName evidence="1">Uncharacterized protein</fullName>
    </submittedName>
</protein>
<dbReference type="InterPro" id="IPR036170">
    <property type="entry name" value="YezG-like_sf"/>
</dbReference>
<gene>
    <name evidence="1" type="ORF">ACFO5K_21440</name>
</gene>
<evidence type="ECO:0000313" key="1">
    <source>
        <dbReference type="EMBL" id="MFC4376664.1"/>
    </source>
</evidence>
<reference evidence="2" key="1">
    <citation type="journal article" date="2019" name="Int. J. Syst. Evol. Microbiol.">
        <title>The Global Catalogue of Microorganisms (GCM) 10K type strain sequencing project: providing services to taxonomists for standard genome sequencing and annotation.</title>
        <authorList>
            <consortium name="The Broad Institute Genomics Platform"/>
            <consortium name="The Broad Institute Genome Sequencing Center for Infectious Disease"/>
            <person name="Wu L."/>
            <person name="Ma J."/>
        </authorList>
    </citation>
    <scope>NUCLEOTIDE SEQUENCE [LARGE SCALE GENOMIC DNA]</scope>
    <source>
        <strain evidence="2">IBRC-M 10490</strain>
    </source>
</reference>
<sequence length="171" mass="19032">MTLSRPERIDLLLPREHRQGSAESAPREQLESLGDIERVVIDAAIAMLSPGQKFALLWSLQVGQVAVAGVQIKERDGTVTNLVPPLEVLEYLADHKRLSYNPDTGAWLSAEIFIAGPTRYKATYSPGTVADWMPEVSVEDLRAEFAAFPRPDTEVPDWARSQLDWSDRMTG</sequence>
<accession>A0ABV8VKR3</accession>
<proteinExistence type="predicted"/>
<dbReference type="RefSeq" id="WP_378565802.1">
    <property type="nucleotide sequence ID" value="NZ_JBHSDL010000025.1"/>
</dbReference>
<dbReference type="EMBL" id="JBHSDL010000025">
    <property type="protein sequence ID" value="MFC4376664.1"/>
    <property type="molecule type" value="Genomic_DNA"/>
</dbReference>
<organism evidence="1 2">
    <name type="scientific">Nocardia halotolerans</name>
    <dbReference type="NCBI Taxonomy" id="1755878"/>
    <lineage>
        <taxon>Bacteria</taxon>
        <taxon>Bacillati</taxon>
        <taxon>Actinomycetota</taxon>
        <taxon>Actinomycetes</taxon>
        <taxon>Mycobacteriales</taxon>
        <taxon>Nocardiaceae</taxon>
        <taxon>Nocardia</taxon>
    </lineage>
</organism>
<name>A0ABV8VKR3_9NOCA</name>
<keyword evidence="2" id="KW-1185">Reference proteome</keyword>
<dbReference type="Proteomes" id="UP001595844">
    <property type="component" value="Unassembled WGS sequence"/>
</dbReference>
<dbReference type="SUPFAM" id="SSF160424">
    <property type="entry name" value="BH3703-like"/>
    <property type="match status" value="1"/>
</dbReference>
<evidence type="ECO:0000313" key="2">
    <source>
        <dbReference type="Proteomes" id="UP001595844"/>
    </source>
</evidence>